<evidence type="ECO:0000256" key="8">
    <source>
        <dbReference type="ARBA" id="ARBA00023077"/>
    </source>
</evidence>
<evidence type="ECO:0000256" key="10">
    <source>
        <dbReference type="ARBA" id="ARBA00023237"/>
    </source>
</evidence>
<dbReference type="PANTHER" id="PTHR32552:SF81">
    <property type="entry name" value="TONB-DEPENDENT OUTER MEMBRANE RECEPTOR"/>
    <property type="match status" value="1"/>
</dbReference>
<feature type="domain" description="TonB-dependent receptor-like beta-barrel" evidence="13">
    <location>
        <begin position="266"/>
        <end position="700"/>
    </location>
</feature>
<evidence type="ECO:0000256" key="3">
    <source>
        <dbReference type="ARBA" id="ARBA00022452"/>
    </source>
</evidence>
<evidence type="ECO:0000256" key="6">
    <source>
        <dbReference type="ARBA" id="ARBA00023004"/>
    </source>
</evidence>
<organism evidence="15 16">
    <name type="scientific">Parahaliea mediterranea</name>
    <dbReference type="NCBI Taxonomy" id="651086"/>
    <lineage>
        <taxon>Bacteria</taxon>
        <taxon>Pseudomonadati</taxon>
        <taxon>Pseudomonadota</taxon>
        <taxon>Gammaproteobacteria</taxon>
        <taxon>Cellvibrionales</taxon>
        <taxon>Halieaceae</taxon>
        <taxon>Parahaliea</taxon>
    </lineage>
</organism>
<sequence length="737" mass="80017">MVVTARKRVESLQDTPISISAFRGEDLNALSISDLTGISRATPNLDLSSSTGDGGGSNIQATIRGIGQTDFLITTDPGVGIYMDGVYLGRATGANLDLLDVERIEVLRGPQGTLFGRNTIGGAISVITSKPAPLPEGSVRLTTGRYNRQDIHASLSGPLVADTLGGSLSLASNQRDGYADRVDGREAGDIDQQLARGALYWTPTSNLEASLKLDYSKQNQESVPMVLAEVDEQAPLLSLWNALVSGPQGTAITGAHPQSDMFHSDGTGVSVNDHEIWGVSATLEWDIGDLTLKSISAYRDLDAVFGRDTDNSSARYAETRDTVSQDQFSQEFQLQGSSPDARLNWVAGAYYYHEEAVDRIDVMIANGLYDALEGLPASVDCLASSPPSCMGQTPGVPGGAGNPTNAVLDLMLDDYNKIETDSYAVFGQGSYDLDERVSVTLGLRYSYDDKSYTLDHYRLSAGEYIFHDKTVAEDFTATSGRVGLDYTTDDGTLLYVSASYGYKSGGFNGRPTAEGELQSFDPEYLWSYEMGAKSQFFDDRLRLNAAAFQGYYEDIQLLVLSADPDTGTFLSAIQNAGEAEIRGMEVEVSALLGAHFQLDLGSSYLHSKYTDIGAAEGIDENSYLPRTPRWSHYLAASYQRPLLDSLDLKLRLDYQYQSKMYMDVINTESIARDSLGLWNVRASLLPSSESYELAMFVTNLTGEAYIDNGVSALSSVGVASAIPGRPREWGLEFNWHF</sequence>
<dbReference type="Proteomes" id="UP000664303">
    <property type="component" value="Unassembled WGS sequence"/>
</dbReference>
<keyword evidence="7" id="KW-0406">Ion transport</keyword>
<dbReference type="GO" id="GO:0006826">
    <property type="term" value="P:iron ion transport"/>
    <property type="evidence" value="ECO:0007669"/>
    <property type="project" value="UniProtKB-KW"/>
</dbReference>
<dbReference type="EMBL" id="JAFKCZ010000023">
    <property type="protein sequence ID" value="MBN7799067.1"/>
    <property type="molecule type" value="Genomic_DNA"/>
</dbReference>
<name>A0A939IPH6_9GAMM</name>
<comment type="caution">
    <text evidence="15">The sequence shown here is derived from an EMBL/GenBank/DDBJ whole genome shotgun (WGS) entry which is preliminary data.</text>
</comment>
<evidence type="ECO:0000256" key="1">
    <source>
        <dbReference type="ARBA" id="ARBA00004571"/>
    </source>
</evidence>
<keyword evidence="5 11" id="KW-0812">Transmembrane</keyword>
<evidence type="ECO:0000313" key="16">
    <source>
        <dbReference type="Proteomes" id="UP000664303"/>
    </source>
</evidence>
<keyword evidence="15" id="KW-0675">Receptor</keyword>
<protein>
    <submittedName>
        <fullName evidence="15">TonB-dependent receptor</fullName>
    </submittedName>
</protein>
<dbReference type="InterPro" id="IPR012910">
    <property type="entry name" value="Plug_dom"/>
</dbReference>
<evidence type="ECO:0000256" key="4">
    <source>
        <dbReference type="ARBA" id="ARBA00022496"/>
    </source>
</evidence>
<keyword evidence="10 11" id="KW-0998">Cell outer membrane</keyword>
<comment type="subcellular location">
    <subcellularLocation>
        <location evidence="1 11">Cell outer membrane</location>
        <topology evidence="1 11">Multi-pass membrane protein</topology>
    </subcellularLocation>
</comment>
<keyword evidence="2 11" id="KW-0813">Transport</keyword>
<keyword evidence="3 11" id="KW-1134">Transmembrane beta strand</keyword>
<evidence type="ECO:0000256" key="11">
    <source>
        <dbReference type="PROSITE-ProRule" id="PRU01360"/>
    </source>
</evidence>
<feature type="domain" description="TonB-dependent receptor plug" evidence="14">
    <location>
        <begin position="12"/>
        <end position="123"/>
    </location>
</feature>
<evidence type="ECO:0000313" key="15">
    <source>
        <dbReference type="EMBL" id="MBN7799067.1"/>
    </source>
</evidence>
<dbReference type="RefSeq" id="WP_206562515.1">
    <property type="nucleotide sequence ID" value="NZ_JAFKCZ010000023.1"/>
</dbReference>
<evidence type="ECO:0000259" key="13">
    <source>
        <dbReference type="Pfam" id="PF00593"/>
    </source>
</evidence>
<dbReference type="Gene3D" id="2.40.170.20">
    <property type="entry name" value="TonB-dependent receptor, beta-barrel domain"/>
    <property type="match status" value="1"/>
</dbReference>
<keyword evidence="6" id="KW-0408">Iron</keyword>
<keyword evidence="4" id="KW-0410">Iron transport</keyword>
<evidence type="ECO:0000259" key="14">
    <source>
        <dbReference type="Pfam" id="PF07715"/>
    </source>
</evidence>
<keyword evidence="9 11" id="KW-0472">Membrane</keyword>
<dbReference type="GO" id="GO:0009279">
    <property type="term" value="C:cell outer membrane"/>
    <property type="evidence" value="ECO:0007669"/>
    <property type="project" value="UniProtKB-SubCell"/>
</dbReference>
<evidence type="ECO:0000256" key="12">
    <source>
        <dbReference type="RuleBase" id="RU003357"/>
    </source>
</evidence>
<dbReference type="InterPro" id="IPR036942">
    <property type="entry name" value="Beta-barrel_TonB_sf"/>
</dbReference>
<dbReference type="InterPro" id="IPR000531">
    <property type="entry name" value="Beta-barrel_TonB"/>
</dbReference>
<accession>A0A939IPH6</accession>
<dbReference type="PROSITE" id="PS52016">
    <property type="entry name" value="TONB_DEPENDENT_REC_3"/>
    <property type="match status" value="1"/>
</dbReference>
<evidence type="ECO:0000256" key="5">
    <source>
        <dbReference type="ARBA" id="ARBA00022692"/>
    </source>
</evidence>
<evidence type="ECO:0000256" key="9">
    <source>
        <dbReference type="ARBA" id="ARBA00023136"/>
    </source>
</evidence>
<dbReference type="InterPro" id="IPR039426">
    <property type="entry name" value="TonB-dep_rcpt-like"/>
</dbReference>
<keyword evidence="16" id="KW-1185">Reference proteome</keyword>
<dbReference type="Pfam" id="PF07715">
    <property type="entry name" value="Plug"/>
    <property type="match status" value="1"/>
</dbReference>
<dbReference type="AlphaFoldDB" id="A0A939IPH6"/>
<reference evidence="15" key="1">
    <citation type="submission" date="2021-02" db="EMBL/GenBank/DDBJ databases">
        <title>PHA producing bacteria isolated from coastal sediment in Guangdong, Shenzhen.</title>
        <authorList>
            <person name="Zheng W."/>
            <person name="Yu S."/>
            <person name="Huang Y."/>
        </authorList>
    </citation>
    <scope>NUCLEOTIDE SEQUENCE</scope>
    <source>
        <strain evidence="15">TN14-10</strain>
    </source>
</reference>
<evidence type="ECO:0000256" key="2">
    <source>
        <dbReference type="ARBA" id="ARBA00022448"/>
    </source>
</evidence>
<gene>
    <name evidence="15" type="ORF">JYP50_20890</name>
</gene>
<evidence type="ECO:0000256" key="7">
    <source>
        <dbReference type="ARBA" id="ARBA00023065"/>
    </source>
</evidence>
<dbReference type="PANTHER" id="PTHR32552">
    <property type="entry name" value="FERRICHROME IRON RECEPTOR-RELATED"/>
    <property type="match status" value="1"/>
</dbReference>
<comment type="similarity">
    <text evidence="11 12">Belongs to the TonB-dependent receptor family.</text>
</comment>
<keyword evidence="8 12" id="KW-0798">TonB box</keyword>
<dbReference type="SUPFAM" id="SSF56935">
    <property type="entry name" value="Porins"/>
    <property type="match status" value="1"/>
</dbReference>
<dbReference type="Pfam" id="PF00593">
    <property type="entry name" value="TonB_dep_Rec_b-barrel"/>
    <property type="match status" value="1"/>
</dbReference>
<proteinExistence type="inferred from homology"/>